<dbReference type="PROSITE" id="PS50014">
    <property type="entry name" value="BROMODOMAIN_2"/>
    <property type="match status" value="2"/>
</dbReference>
<feature type="region of interest" description="Disordered" evidence="10">
    <location>
        <begin position="252"/>
        <end position="277"/>
    </location>
</feature>
<dbReference type="GO" id="GO:0005634">
    <property type="term" value="C:nucleus"/>
    <property type="evidence" value="ECO:0007669"/>
    <property type="project" value="UniProtKB-SubCell"/>
</dbReference>
<dbReference type="InterPro" id="IPR001965">
    <property type="entry name" value="Znf_PHD"/>
</dbReference>
<keyword evidence="7" id="KW-0539">Nucleus</keyword>
<feature type="domain" description="PHD-type" evidence="12">
    <location>
        <begin position="502"/>
        <end position="557"/>
    </location>
</feature>
<dbReference type="GO" id="GO:0008270">
    <property type="term" value="F:zinc ion binding"/>
    <property type="evidence" value="ECO:0007669"/>
    <property type="project" value="UniProtKB-KW"/>
</dbReference>
<gene>
    <name evidence="13" type="primary">trim33</name>
    <name evidence="13" type="ORF">Tcan_08227</name>
</gene>
<feature type="domain" description="PHD-type" evidence="12">
    <location>
        <begin position="283"/>
        <end position="338"/>
    </location>
</feature>
<feature type="domain" description="Bromo" evidence="11">
    <location>
        <begin position="584"/>
        <end position="656"/>
    </location>
</feature>
<dbReference type="InterPro" id="IPR001487">
    <property type="entry name" value="Bromodomain"/>
</dbReference>
<evidence type="ECO:0000256" key="9">
    <source>
        <dbReference type="PROSITE-ProRule" id="PRU00146"/>
    </source>
</evidence>
<evidence type="ECO:0000256" key="7">
    <source>
        <dbReference type="ARBA" id="ARBA00023242"/>
    </source>
</evidence>
<evidence type="ECO:0000256" key="5">
    <source>
        <dbReference type="ARBA" id="ARBA00023054"/>
    </source>
</evidence>
<feature type="domain" description="Bromo" evidence="11">
    <location>
        <begin position="365"/>
        <end position="437"/>
    </location>
</feature>
<feature type="compositionally biased region" description="Polar residues" evidence="10">
    <location>
        <begin position="181"/>
        <end position="205"/>
    </location>
</feature>
<evidence type="ECO:0000313" key="14">
    <source>
        <dbReference type="Proteomes" id="UP000031036"/>
    </source>
</evidence>
<dbReference type="PRINTS" id="PR00503">
    <property type="entry name" value="BROMODOMAIN"/>
</dbReference>
<dbReference type="SMART" id="SM00297">
    <property type="entry name" value="BROMO"/>
    <property type="match status" value="2"/>
</dbReference>
<feature type="compositionally biased region" description="Basic and acidic residues" evidence="10">
    <location>
        <begin position="165"/>
        <end position="174"/>
    </location>
</feature>
<dbReference type="InterPro" id="IPR019786">
    <property type="entry name" value="Zinc_finger_PHD-type_CS"/>
</dbReference>
<reference evidence="13 14" key="1">
    <citation type="submission" date="2014-11" db="EMBL/GenBank/DDBJ databases">
        <title>Genetic blueprint of the zoonotic pathogen Toxocara canis.</title>
        <authorList>
            <person name="Zhu X.-Q."/>
            <person name="Korhonen P.K."/>
            <person name="Cai H."/>
            <person name="Young N.D."/>
            <person name="Nejsum P."/>
            <person name="von Samson-Himmelstjerna G."/>
            <person name="Boag P.R."/>
            <person name="Tan P."/>
            <person name="Li Q."/>
            <person name="Min J."/>
            <person name="Yang Y."/>
            <person name="Wang X."/>
            <person name="Fang X."/>
            <person name="Hall R.S."/>
            <person name="Hofmann A."/>
            <person name="Sternberg P.W."/>
            <person name="Jex A.R."/>
            <person name="Gasser R.B."/>
        </authorList>
    </citation>
    <scope>NUCLEOTIDE SEQUENCE [LARGE SCALE GENOMIC DNA]</scope>
    <source>
        <strain evidence="13">PN_DK_2014</strain>
    </source>
</reference>
<evidence type="ECO:0000256" key="4">
    <source>
        <dbReference type="ARBA" id="ARBA00022833"/>
    </source>
</evidence>
<feature type="compositionally biased region" description="Basic and acidic residues" evidence="10">
    <location>
        <begin position="715"/>
        <end position="731"/>
    </location>
</feature>
<dbReference type="InterPro" id="IPR036427">
    <property type="entry name" value="Bromodomain-like_sf"/>
</dbReference>
<dbReference type="SMART" id="SM00249">
    <property type="entry name" value="PHD"/>
    <property type="match status" value="2"/>
</dbReference>
<feature type="region of interest" description="Disordered" evidence="10">
    <location>
        <begin position="165"/>
        <end position="240"/>
    </location>
</feature>
<comment type="caution">
    <text evidence="13">The sequence shown here is derived from an EMBL/GenBank/DDBJ whole genome shotgun (WGS) entry which is preliminary data.</text>
</comment>
<keyword evidence="3 9" id="KW-0863">Zinc-finger</keyword>
<evidence type="ECO:0000256" key="10">
    <source>
        <dbReference type="SAM" id="MobiDB-lite"/>
    </source>
</evidence>
<dbReference type="EMBL" id="JPKZ01001919">
    <property type="protein sequence ID" value="KHN79440.1"/>
    <property type="molecule type" value="Genomic_DNA"/>
</dbReference>
<dbReference type="PANTHER" id="PTHR45915:SF6">
    <property type="entry name" value="E3 UBIQUITIN-PROTEIN LIGASE TRIM33"/>
    <property type="match status" value="1"/>
</dbReference>
<organism evidence="13 14">
    <name type="scientific">Toxocara canis</name>
    <name type="common">Canine roundworm</name>
    <dbReference type="NCBI Taxonomy" id="6265"/>
    <lineage>
        <taxon>Eukaryota</taxon>
        <taxon>Metazoa</taxon>
        <taxon>Ecdysozoa</taxon>
        <taxon>Nematoda</taxon>
        <taxon>Chromadorea</taxon>
        <taxon>Rhabditida</taxon>
        <taxon>Spirurina</taxon>
        <taxon>Ascaridomorpha</taxon>
        <taxon>Ascaridoidea</taxon>
        <taxon>Toxocaridae</taxon>
        <taxon>Toxocara</taxon>
    </lineage>
</organism>
<dbReference type="Gene3D" id="1.20.920.10">
    <property type="entry name" value="Bromodomain-like"/>
    <property type="match status" value="2"/>
</dbReference>
<evidence type="ECO:0000259" key="12">
    <source>
        <dbReference type="PROSITE" id="PS50016"/>
    </source>
</evidence>
<comment type="subcellular location">
    <subcellularLocation>
        <location evidence="1">Nucleus</location>
    </subcellularLocation>
</comment>
<dbReference type="SUPFAM" id="SSF57903">
    <property type="entry name" value="FYVE/PHD zinc finger"/>
    <property type="match status" value="2"/>
</dbReference>
<dbReference type="PANTHER" id="PTHR45915">
    <property type="entry name" value="TRANSCRIPTION INTERMEDIARY FACTOR"/>
    <property type="match status" value="1"/>
</dbReference>
<accession>A0A0B2VEK3</accession>
<dbReference type="Proteomes" id="UP000031036">
    <property type="component" value="Unassembled WGS sequence"/>
</dbReference>
<keyword evidence="2" id="KW-0479">Metal-binding</keyword>
<dbReference type="GO" id="GO:0000785">
    <property type="term" value="C:chromatin"/>
    <property type="evidence" value="ECO:0007669"/>
    <property type="project" value="TreeGrafter"/>
</dbReference>
<feature type="region of interest" description="Disordered" evidence="10">
    <location>
        <begin position="699"/>
        <end position="731"/>
    </location>
</feature>
<dbReference type="CDD" id="cd15541">
    <property type="entry name" value="PHD_TIF1_like"/>
    <property type="match status" value="2"/>
</dbReference>
<name>A0A0B2VEK3_TOXCA</name>
<dbReference type="PROSITE" id="PS01359">
    <property type="entry name" value="ZF_PHD_1"/>
    <property type="match status" value="1"/>
</dbReference>
<evidence type="ECO:0000256" key="8">
    <source>
        <dbReference type="PROSITE-ProRule" id="PRU00035"/>
    </source>
</evidence>
<dbReference type="InterPro" id="IPR019787">
    <property type="entry name" value="Znf_PHD-finger"/>
</dbReference>
<evidence type="ECO:0000256" key="6">
    <source>
        <dbReference type="ARBA" id="ARBA00023117"/>
    </source>
</evidence>
<dbReference type="SUPFAM" id="SSF47370">
    <property type="entry name" value="Bromodomain"/>
    <property type="match status" value="2"/>
</dbReference>
<dbReference type="STRING" id="6265.A0A0B2VEK3"/>
<dbReference type="Pfam" id="PF00439">
    <property type="entry name" value="Bromodomain"/>
    <property type="match status" value="2"/>
</dbReference>
<dbReference type="InterPro" id="IPR013083">
    <property type="entry name" value="Znf_RING/FYVE/PHD"/>
</dbReference>
<evidence type="ECO:0000256" key="2">
    <source>
        <dbReference type="ARBA" id="ARBA00022723"/>
    </source>
</evidence>
<dbReference type="InterPro" id="IPR011011">
    <property type="entry name" value="Znf_FYVE_PHD"/>
</dbReference>
<protein>
    <submittedName>
        <fullName evidence="13">E3 ubiquitin-protein ligase TRIM33</fullName>
    </submittedName>
</protein>
<keyword evidence="5" id="KW-0175">Coiled coil</keyword>
<keyword evidence="14" id="KW-1185">Reference proteome</keyword>
<dbReference type="OrthoDB" id="1870062at2759"/>
<dbReference type="AlphaFoldDB" id="A0A0B2VEK3"/>
<sequence>MAMRQPQAQPSAQSVNNTPPTNDPRYAAALRQQMRAPSMHPNVAYRFPPAPYCYRGAAAHNSSFDPRFAAGQQYMLPNAPPPVSYPAPQMAPPNIPLSSISSPIPATNLMEALATNQPFSTCVTSNSSGVVQPNEPAVATREMPPNIAHGAAPDEERKKIISQEMEEARRRREAAQLGERISQTETPTSSADCSARSGSAQPSEITSTTQGSSVDQSSSQVTSSTSNSSPPPKDPAPLRSLKVTIRRCSTGGATTSLVNDPEHVASTTVSNTNGENADESKWDDYCYVCQQGCDEKTGSLGCCARCPHVYHNYCHVPPIKQPMESLPDEWACSLCMPAEPLHEDSGVMGSRERLLCSKVLLRCYEHFLQAEPFSHPVPKTVPNYYVIIKHPMDFGTIARRLRERAKDAFVSVLQFIQCMNLVFENCSTFNPGLNAKFSLAMWLHGFVDFMSFLPIGWPVSNTNGENADESKWDDYCYVCQQGCDEKTVSNTNGENADESKWDDYCYVCQQGCDEKTGSLGCCARCPHVYHNYCHVPPIKQPMESLPDEWACSLCMPAEPLHEDSGVMGSRERLLCSKVLLRCYEHFLQAEPFSHPVPKTVPNYYVIIKHPMDFGTIARRLRERAKDAFVSVLQFIQCMNLVFENCSTFNPPDDEVAQAGRSVYNLYSKAVKEFLPCMKGFVWLYINKYSEGRNNMIVQKDSGLQQVRPRSSESSSEPHAKKPRKEIKDEID</sequence>
<keyword evidence="4" id="KW-0862">Zinc</keyword>
<feature type="compositionally biased region" description="Low complexity" evidence="10">
    <location>
        <begin position="206"/>
        <end position="228"/>
    </location>
</feature>
<keyword evidence="6 8" id="KW-0103">Bromodomain</keyword>
<dbReference type="PROSITE" id="PS50016">
    <property type="entry name" value="ZF_PHD_2"/>
    <property type="match status" value="2"/>
</dbReference>
<evidence type="ECO:0000256" key="3">
    <source>
        <dbReference type="ARBA" id="ARBA00022771"/>
    </source>
</evidence>
<feature type="region of interest" description="Disordered" evidence="10">
    <location>
        <begin position="1"/>
        <end position="26"/>
    </location>
</feature>
<evidence type="ECO:0000313" key="13">
    <source>
        <dbReference type="EMBL" id="KHN79440.1"/>
    </source>
</evidence>
<evidence type="ECO:0000259" key="11">
    <source>
        <dbReference type="PROSITE" id="PS50014"/>
    </source>
</evidence>
<proteinExistence type="predicted"/>
<evidence type="ECO:0000256" key="1">
    <source>
        <dbReference type="ARBA" id="ARBA00004123"/>
    </source>
</evidence>
<dbReference type="Gene3D" id="3.30.40.10">
    <property type="entry name" value="Zinc/RING finger domain, C3HC4 (zinc finger)"/>
    <property type="match status" value="2"/>
</dbReference>
<feature type="compositionally biased region" description="Polar residues" evidence="10">
    <location>
        <begin position="265"/>
        <end position="275"/>
    </location>
</feature>
<feature type="compositionally biased region" description="Polar residues" evidence="10">
    <location>
        <begin position="1"/>
        <end position="20"/>
    </location>
</feature>